<dbReference type="Gene3D" id="2.60.120.330">
    <property type="entry name" value="B-lactam Antibiotic, Isopenicillin N Synthase, Chain"/>
    <property type="match status" value="1"/>
</dbReference>
<accession>A0A5P1ENY6</accession>
<evidence type="ECO:0000256" key="2">
    <source>
        <dbReference type="ARBA" id="ARBA00023004"/>
    </source>
</evidence>
<reference evidence="5" key="1">
    <citation type="journal article" date="2017" name="Nat. Commun.">
        <title>The asparagus genome sheds light on the origin and evolution of a young Y chromosome.</title>
        <authorList>
            <person name="Harkess A."/>
            <person name="Zhou J."/>
            <person name="Xu C."/>
            <person name="Bowers J.E."/>
            <person name="Van der Hulst R."/>
            <person name="Ayyampalayam S."/>
            <person name="Mercati F."/>
            <person name="Riccardi P."/>
            <person name="McKain M.R."/>
            <person name="Kakrana A."/>
            <person name="Tang H."/>
            <person name="Ray J."/>
            <person name="Groenendijk J."/>
            <person name="Arikit S."/>
            <person name="Mathioni S.M."/>
            <person name="Nakano M."/>
            <person name="Shan H."/>
            <person name="Telgmann-Rauber A."/>
            <person name="Kanno A."/>
            <person name="Yue Z."/>
            <person name="Chen H."/>
            <person name="Li W."/>
            <person name="Chen Y."/>
            <person name="Xu X."/>
            <person name="Zhang Y."/>
            <person name="Luo S."/>
            <person name="Chen H."/>
            <person name="Gao J."/>
            <person name="Mao Z."/>
            <person name="Pires J.C."/>
            <person name="Luo M."/>
            <person name="Kudrna D."/>
            <person name="Wing R.A."/>
            <person name="Meyers B.C."/>
            <person name="Yi K."/>
            <person name="Kong H."/>
            <person name="Lavrijsen P."/>
            <person name="Sunseri F."/>
            <person name="Falavigna A."/>
            <person name="Ye Y."/>
            <person name="Leebens-Mack J.H."/>
            <person name="Chen G."/>
        </authorList>
    </citation>
    <scope>NUCLEOTIDE SEQUENCE [LARGE SCALE GENOMIC DNA]</scope>
    <source>
        <strain evidence="5">cv. DH0086</strain>
    </source>
</reference>
<keyword evidence="1" id="KW-0479">Metal-binding</keyword>
<organism evidence="4 5">
    <name type="scientific">Asparagus officinalis</name>
    <name type="common">Garden asparagus</name>
    <dbReference type="NCBI Taxonomy" id="4686"/>
    <lineage>
        <taxon>Eukaryota</taxon>
        <taxon>Viridiplantae</taxon>
        <taxon>Streptophyta</taxon>
        <taxon>Embryophyta</taxon>
        <taxon>Tracheophyta</taxon>
        <taxon>Spermatophyta</taxon>
        <taxon>Magnoliopsida</taxon>
        <taxon>Liliopsida</taxon>
        <taxon>Asparagales</taxon>
        <taxon>Asparagaceae</taxon>
        <taxon>Asparagoideae</taxon>
        <taxon>Asparagus</taxon>
    </lineage>
</organism>
<evidence type="ECO:0000259" key="3">
    <source>
        <dbReference type="Pfam" id="PF03171"/>
    </source>
</evidence>
<dbReference type="PANTHER" id="PTHR47991">
    <property type="entry name" value="OXOGLUTARATE/IRON-DEPENDENT DIOXYGENASE"/>
    <property type="match status" value="1"/>
</dbReference>
<dbReference type="Proteomes" id="UP000243459">
    <property type="component" value="Chromosome 5"/>
</dbReference>
<feature type="domain" description="Isopenicillin N synthase-like Fe(2+) 2OG dioxygenase" evidence="3">
    <location>
        <begin position="2"/>
        <end position="62"/>
    </location>
</feature>
<dbReference type="GO" id="GO:0046872">
    <property type="term" value="F:metal ion binding"/>
    <property type="evidence" value="ECO:0007669"/>
    <property type="project" value="UniProtKB-KW"/>
</dbReference>
<evidence type="ECO:0000313" key="5">
    <source>
        <dbReference type="Proteomes" id="UP000243459"/>
    </source>
</evidence>
<keyword evidence="5" id="KW-1185">Reference proteome</keyword>
<dbReference type="InterPro" id="IPR027443">
    <property type="entry name" value="IPNS-like_sf"/>
</dbReference>
<dbReference type="InterPro" id="IPR050295">
    <property type="entry name" value="Plant_2OG-oxidoreductases"/>
</dbReference>
<dbReference type="SUPFAM" id="SSF51197">
    <property type="entry name" value="Clavaminate synthase-like"/>
    <property type="match status" value="1"/>
</dbReference>
<dbReference type="AlphaFoldDB" id="A0A5P1ENY6"/>
<dbReference type="Gramene" id="ONK67728">
    <property type="protein sequence ID" value="ONK67728"/>
    <property type="gene ID" value="A4U43_C05F3130"/>
</dbReference>
<proteinExistence type="predicted"/>
<keyword evidence="2" id="KW-0408">Iron</keyword>
<dbReference type="Pfam" id="PF03171">
    <property type="entry name" value="2OG-FeII_Oxy"/>
    <property type="match status" value="1"/>
</dbReference>
<name>A0A5P1ENY6_ASPOF</name>
<dbReference type="OMA" id="AMAMYYY"/>
<gene>
    <name evidence="4" type="ORF">A4U43_C05F3130</name>
</gene>
<protein>
    <recommendedName>
        <fullName evidence="3">Isopenicillin N synthase-like Fe(2+) 2OG dioxygenase domain-containing protein</fullName>
    </recommendedName>
</protein>
<evidence type="ECO:0000256" key="1">
    <source>
        <dbReference type="ARBA" id="ARBA00022723"/>
    </source>
</evidence>
<dbReference type="InterPro" id="IPR044861">
    <property type="entry name" value="IPNS-like_FE2OG_OXY"/>
</dbReference>
<sequence length="122" mass="13947">MLLQDDDIAGLQIKYKEEWFLVKPIPDALVGDVIEAWSNGIYKSIEHRAITSNKKARMSLATSVIANEVVEIGPLQEMVEGIGRPKMYRTVKYLDYIRHTLGRKMEGKAHTRIFKLDDEDQG</sequence>
<dbReference type="EMBL" id="CM007385">
    <property type="protein sequence ID" value="ONK67728.1"/>
    <property type="molecule type" value="Genomic_DNA"/>
</dbReference>
<evidence type="ECO:0000313" key="4">
    <source>
        <dbReference type="EMBL" id="ONK67728.1"/>
    </source>
</evidence>